<evidence type="ECO:0000313" key="2">
    <source>
        <dbReference type="Proteomes" id="UP000018348"/>
    </source>
</evidence>
<organism evidence="1 2">
    <name type="scientific">Crocosphaera watsonii WH 8502</name>
    <dbReference type="NCBI Taxonomy" id="423474"/>
    <lineage>
        <taxon>Bacteria</taxon>
        <taxon>Bacillati</taxon>
        <taxon>Cyanobacteriota</taxon>
        <taxon>Cyanophyceae</taxon>
        <taxon>Oscillatoriophycideae</taxon>
        <taxon>Chroococcales</taxon>
        <taxon>Aphanothecaceae</taxon>
        <taxon>Crocosphaera</taxon>
    </lineage>
</organism>
<protein>
    <submittedName>
        <fullName evidence="1">Potassium efflux system KefA protein / Small-conductance mechanosensitive channel</fullName>
    </submittedName>
</protein>
<name>T2IKJ9_CROWT</name>
<dbReference type="EMBL" id="CAQK01000819">
    <property type="protein sequence ID" value="CCQ53429.1"/>
    <property type="molecule type" value="Genomic_DNA"/>
</dbReference>
<gene>
    <name evidence="1" type="ORF">CWATWH8502_445</name>
</gene>
<comment type="caution">
    <text evidence="1">The sequence shown here is derived from an EMBL/GenBank/DDBJ whole genome shotgun (WGS) entry which is preliminary data.</text>
</comment>
<dbReference type="Proteomes" id="UP000018348">
    <property type="component" value="Unassembled WGS sequence"/>
</dbReference>
<dbReference type="AlphaFoldDB" id="T2IKJ9"/>
<reference evidence="1 2" key="1">
    <citation type="submission" date="2013-01" db="EMBL/GenBank/DDBJ databases">
        <authorList>
            <person name="Bench S."/>
        </authorList>
    </citation>
    <scope>NUCLEOTIDE SEQUENCE [LARGE SCALE GENOMIC DNA]</scope>
    <source>
        <strain evidence="1 2">WH 8502</strain>
    </source>
</reference>
<dbReference type="RefSeq" id="WP_021832005.1">
    <property type="nucleotide sequence ID" value="NZ_CAQK01000819.1"/>
</dbReference>
<proteinExistence type="predicted"/>
<evidence type="ECO:0000313" key="1">
    <source>
        <dbReference type="EMBL" id="CCQ53429.1"/>
    </source>
</evidence>
<reference evidence="1 2" key="2">
    <citation type="submission" date="2013-09" db="EMBL/GenBank/DDBJ databases">
        <title>Whole genome comparison of six Crocosphaera watsonii strains with differing phenotypes.</title>
        <authorList>
            <person name="Bench S.R."/>
            <person name="Heller P."/>
            <person name="Frank I."/>
            <person name="Arciniega M."/>
            <person name="Shilova I.N."/>
            <person name="Zehr J.P."/>
        </authorList>
    </citation>
    <scope>NUCLEOTIDE SEQUENCE [LARGE SCALE GENOMIC DNA]</scope>
    <source>
        <strain evidence="1 2">WH 8502</strain>
    </source>
</reference>
<accession>T2IKJ9</accession>
<sequence length="69" mass="8353">MNTFDAIYQRRFDQYPYLEKKIATELVKRQEALEEHQNSLKEMGLIDDEYLKNPVVWICKRLSQIFNLS</sequence>